<protein>
    <submittedName>
        <fullName evidence="1">Uncharacterized protein</fullName>
    </submittedName>
</protein>
<evidence type="ECO:0000313" key="2">
    <source>
        <dbReference type="Proteomes" id="UP001396334"/>
    </source>
</evidence>
<keyword evidence="2" id="KW-1185">Reference proteome</keyword>
<proteinExistence type="predicted"/>
<dbReference type="Proteomes" id="UP001396334">
    <property type="component" value="Unassembled WGS sequence"/>
</dbReference>
<accession>A0ABR2PK01</accession>
<sequence>MSESLSLKMGILPQHFRSTKQLSFQLQDRDSSSTGQSCPEAASAGDSNIYGQSLISPSSGVNGIHGKHAESRTKLASLAGTQDYAVPPPLVDYSKSIASFYMCSLVGTPSGLCYAWLDKKCFLFVIRLCDICRCIPSRFIMLVTVFGCHWILKKMNQYRAELEAQNKLIKVRKMLLWPPLALMSQVPPNSDEMFQQPDLRFSGYSPDYRGHAGNIHGDGNLHHLSGLS</sequence>
<comment type="caution">
    <text evidence="1">The sequence shown here is derived from an EMBL/GenBank/DDBJ whole genome shotgun (WGS) entry which is preliminary data.</text>
</comment>
<name>A0ABR2PK01_9ROSI</name>
<evidence type="ECO:0000313" key="1">
    <source>
        <dbReference type="EMBL" id="KAK8988748.1"/>
    </source>
</evidence>
<gene>
    <name evidence="1" type="ORF">V6N11_030125</name>
</gene>
<dbReference type="EMBL" id="JBBPBN010000057">
    <property type="protein sequence ID" value="KAK8988748.1"/>
    <property type="molecule type" value="Genomic_DNA"/>
</dbReference>
<reference evidence="1 2" key="1">
    <citation type="journal article" date="2024" name="G3 (Bethesda)">
        <title>Genome assembly of Hibiscus sabdariffa L. provides insights into metabolisms of medicinal natural products.</title>
        <authorList>
            <person name="Kim T."/>
        </authorList>
    </citation>
    <scope>NUCLEOTIDE SEQUENCE [LARGE SCALE GENOMIC DNA]</scope>
    <source>
        <strain evidence="1">TK-2024</strain>
        <tissue evidence="1">Old leaves</tissue>
    </source>
</reference>
<organism evidence="1 2">
    <name type="scientific">Hibiscus sabdariffa</name>
    <name type="common">roselle</name>
    <dbReference type="NCBI Taxonomy" id="183260"/>
    <lineage>
        <taxon>Eukaryota</taxon>
        <taxon>Viridiplantae</taxon>
        <taxon>Streptophyta</taxon>
        <taxon>Embryophyta</taxon>
        <taxon>Tracheophyta</taxon>
        <taxon>Spermatophyta</taxon>
        <taxon>Magnoliopsida</taxon>
        <taxon>eudicotyledons</taxon>
        <taxon>Gunneridae</taxon>
        <taxon>Pentapetalae</taxon>
        <taxon>rosids</taxon>
        <taxon>malvids</taxon>
        <taxon>Malvales</taxon>
        <taxon>Malvaceae</taxon>
        <taxon>Malvoideae</taxon>
        <taxon>Hibiscus</taxon>
    </lineage>
</organism>